<evidence type="ECO:0000313" key="2">
    <source>
        <dbReference type="EMBL" id="CAF4416117.1"/>
    </source>
</evidence>
<protein>
    <submittedName>
        <fullName evidence="2">Uncharacterized protein</fullName>
    </submittedName>
</protein>
<dbReference type="EMBL" id="CAJOBA010075631">
    <property type="protein sequence ID" value="CAF4416117.1"/>
    <property type="molecule type" value="Genomic_DNA"/>
</dbReference>
<dbReference type="Gene3D" id="1.10.150.20">
    <property type="entry name" value="5' to 3' exonuclease, C-terminal subdomain"/>
    <property type="match status" value="1"/>
</dbReference>
<dbReference type="EMBL" id="CAJNOK010051663">
    <property type="protein sequence ID" value="CAF1605331.1"/>
    <property type="molecule type" value="Genomic_DNA"/>
</dbReference>
<comment type="caution">
    <text evidence="2">The sequence shown here is derived from an EMBL/GenBank/DDBJ whole genome shotgun (WGS) entry which is preliminary data.</text>
</comment>
<organism evidence="2 3">
    <name type="scientific">Didymodactylos carnosus</name>
    <dbReference type="NCBI Taxonomy" id="1234261"/>
    <lineage>
        <taxon>Eukaryota</taxon>
        <taxon>Metazoa</taxon>
        <taxon>Spiralia</taxon>
        <taxon>Gnathifera</taxon>
        <taxon>Rotifera</taxon>
        <taxon>Eurotatoria</taxon>
        <taxon>Bdelloidea</taxon>
        <taxon>Philodinida</taxon>
        <taxon>Philodinidae</taxon>
        <taxon>Didymodactylos</taxon>
    </lineage>
</organism>
<accession>A0A8S2VTW2</accession>
<dbReference type="SUPFAM" id="SSF47781">
    <property type="entry name" value="RuvA domain 2-like"/>
    <property type="match status" value="1"/>
</dbReference>
<sequence>DILVRMPGINFKNYKLLMNKVENLQQLSKLSENELGAILQSSKHGSTLFNFIHKKKVELVGEIQQKKKIMKTSSYNKYRKRH</sequence>
<evidence type="ECO:0000313" key="3">
    <source>
        <dbReference type="Proteomes" id="UP000682733"/>
    </source>
</evidence>
<evidence type="ECO:0000313" key="1">
    <source>
        <dbReference type="EMBL" id="CAF1605331.1"/>
    </source>
</evidence>
<dbReference type="Proteomes" id="UP000677228">
    <property type="component" value="Unassembled WGS sequence"/>
</dbReference>
<name>A0A8S2VTW2_9BILA</name>
<reference evidence="2" key="1">
    <citation type="submission" date="2021-02" db="EMBL/GenBank/DDBJ databases">
        <authorList>
            <person name="Nowell W R."/>
        </authorList>
    </citation>
    <scope>NUCLEOTIDE SEQUENCE</scope>
</reference>
<feature type="non-terminal residue" evidence="2">
    <location>
        <position position="1"/>
    </location>
</feature>
<dbReference type="InterPro" id="IPR010994">
    <property type="entry name" value="RuvA_2-like"/>
</dbReference>
<proteinExistence type="predicted"/>
<dbReference type="AlphaFoldDB" id="A0A8S2VTW2"/>
<gene>
    <name evidence="1" type="ORF">OVA965_LOCUS42345</name>
    <name evidence="2" type="ORF">TMI583_LOCUS44231</name>
</gene>
<dbReference type="Proteomes" id="UP000682733">
    <property type="component" value="Unassembled WGS sequence"/>
</dbReference>